<evidence type="ECO:0000256" key="2">
    <source>
        <dbReference type="ARBA" id="ARBA00022840"/>
    </source>
</evidence>
<dbReference type="CDD" id="cd05907">
    <property type="entry name" value="VL_LC_FACS_like"/>
    <property type="match status" value="1"/>
</dbReference>
<dbReference type="Pfam" id="PF23562">
    <property type="entry name" value="AMP-binding_C_3"/>
    <property type="match status" value="1"/>
</dbReference>
<dbReference type="InterPro" id="IPR000873">
    <property type="entry name" value="AMP-dep_synth/lig_dom"/>
</dbReference>
<dbReference type="GO" id="GO:0004467">
    <property type="term" value="F:long-chain fatty acid-CoA ligase activity"/>
    <property type="evidence" value="ECO:0007669"/>
    <property type="project" value="TreeGrafter"/>
</dbReference>
<dbReference type="PROSITE" id="PS00455">
    <property type="entry name" value="AMP_BINDING"/>
    <property type="match status" value="1"/>
</dbReference>
<dbReference type="InterPro" id="IPR020845">
    <property type="entry name" value="AMP-binding_CS"/>
</dbReference>
<dbReference type="Proteomes" id="UP001139311">
    <property type="component" value="Unassembled WGS sequence"/>
</dbReference>
<dbReference type="EMBL" id="JAJAQI010000030">
    <property type="protein sequence ID" value="MCB4823742.1"/>
    <property type="molecule type" value="Genomic_DNA"/>
</dbReference>
<feature type="domain" description="AMP-dependent synthetase/ligase" evidence="4">
    <location>
        <begin position="27"/>
        <end position="432"/>
    </location>
</feature>
<evidence type="ECO:0000313" key="5">
    <source>
        <dbReference type="EMBL" id="MCB4823742.1"/>
    </source>
</evidence>
<name>A0A9X1IFW4_9PROT</name>
<dbReference type="RefSeq" id="WP_226610811.1">
    <property type="nucleotide sequence ID" value="NZ_JAJAQI010000030.1"/>
</dbReference>
<dbReference type="SUPFAM" id="SSF56801">
    <property type="entry name" value="Acetyl-CoA synthetase-like"/>
    <property type="match status" value="1"/>
</dbReference>
<dbReference type="InterPro" id="IPR042099">
    <property type="entry name" value="ANL_N_sf"/>
</dbReference>
<organism evidence="5 6">
    <name type="scientific">Roseicella aerolata</name>
    <dbReference type="NCBI Taxonomy" id="2883479"/>
    <lineage>
        <taxon>Bacteria</taxon>
        <taxon>Pseudomonadati</taxon>
        <taxon>Pseudomonadota</taxon>
        <taxon>Alphaproteobacteria</taxon>
        <taxon>Acetobacterales</taxon>
        <taxon>Roseomonadaceae</taxon>
        <taxon>Roseicella</taxon>
    </lineage>
</organism>
<dbReference type="PANTHER" id="PTHR43272">
    <property type="entry name" value="LONG-CHAIN-FATTY-ACID--COA LIGASE"/>
    <property type="match status" value="1"/>
</dbReference>
<comment type="caution">
    <text evidence="5">The sequence shown here is derived from an EMBL/GenBank/DDBJ whole genome shotgun (WGS) entry which is preliminary data.</text>
</comment>
<protein>
    <submittedName>
        <fullName evidence="5">AMP-dependent synthetase/ligase</fullName>
    </submittedName>
</protein>
<keyword evidence="2" id="KW-0067">ATP-binding</keyword>
<sequence>MARHPSVAAEPADEISAAQAGTLPGLFRARVARSPDAAAYTEFDSGSGQWRAQRWRDIQARMARWRAGLEREGLQPGDRVAILLRNCVEWVCFDQAALAAGLVVVPLYTTDSTEGLLHGLADSGARLLLLEGEAQWRPIAARRAAIPALRTILCLRGGRAADLVAVADWLPAQGSDAPDQAGDPDGLATLIYTSGTTGAPKGVMLSHRGILFVAEAVLERNPGLRDDVFLSYLPLAHSFERVVGYYLPIMSGGQVVYARSIEQLAEDLLTARPTVLLGVPRIYERLYAAIRAKAARSRLAAALLGRAEALGQDRFAAAQGRGPRPGPWARLQWAVLRRLVSARLLGRLGGRLRMAVSGGAPMPAQVARALTALGLPLVEGYGLTEASSAVTGDSAAHPTPGTVGPPLRGIEVSLGRDDELLVRGPGLMLGYWNQPERTRAAIDPDGWLHTGDIGVIRQDGRILIRGRLKDILVTSTGEKVPATDLETAIGLDPLVEQVVVLGEGKPFLVALLVLRSAAWMDLARRLGLPADEPASLRAGAAVAAVLGRVAAALRPFPDHAQVRAVSLSLQPWTIAEGLLTPTLKPRRPRLEARFAAEIAALYQGHPGFEGGGAGGRPPGPEQNAQRPGHPGA</sequence>
<dbReference type="Gene3D" id="3.40.50.12780">
    <property type="entry name" value="N-terminal domain of ligase-like"/>
    <property type="match status" value="1"/>
</dbReference>
<keyword evidence="6" id="KW-1185">Reference proteome</keyword>
<reference evidence="5" key="1">
    <citation type="submission" date="2021-10" db="EMBL/GenBank/DDBJ databases">
        <title>Roseicella aerolatum sp. nov., isolated from aerosols of e-waste dismantling site.</title>
        <authorList>
            <person name="Qin T."/>
        </authorList>
    </citation>
    <scope>NUCLEOTIDE SEQUENCE</scope>
    <source>
        <strain evidence="5">GB24</strain>
    </source>
</reference>
<gene>
    <name evidence="5" type="ORF">LHA35_18595</name>
</gene>
<feature type="region of interest" description="Disordered" evidence="3">
    <location>
        <begin position="605"/>
        <end position="632"/>
    </location>
</feature>
<evidence type="ECO:0000256" key="3">
    <source>
        <dbReference type="SAM" id="MobiDB-lite"/>
    </source>
</evidence>
<keyword evidence="1" id="KW-0547">Nucleotide-binding</keyword>
<evidence type="ECO:0000256" key="1">
    <source>
        <dbReference type="ARBA" id="ARBA00022741"/>
    </source>
</evidence>
<dbReference type="PANTHER" id="PTHR43272:SF33">
    <property type="entry name" value="AMP-BINDING DOMAIN-CONTAINING PROTEIN-RELATED"/>
    <property type="match status" value="1"/>
</dbReference>
<evidence type="ECO:0000313" key="6">
    <source>
        <dbReference type="Proteomes" id="UP001139311"/>
    </source>
</evidence>
<accession>A0A9X1IFW4</accession>
<evidence type="ECO:0000259" key="4">
    <source>
        <dbReference type="Pfam" id="PF00501"/>
    </source>
</evidence>
<proteinExistence type="predicted"/>
<feature type="compositionally biased region" description="Gly residues" evidence="3">
    <location>
        <begin position="607"/>
        <end position="616"/>
    </location>
</feature>
<dbReference type="AlphaFoldDB" id="A0A9X1IFW4"/>
<dbReference type="GO" id="GO:0005524">
    <property type="term" value="F:ATP binding"/>
    <property type="evidence" value="ECO:0007669"/>
    <property type="project" value="UniProtKB-KW"/>
</dbReference>
<dbReference type="GO" id="GO:0016020">
    <property type="term" value="C:membrane"/>
    <property type="evidence" value="ECO:0007669"/>
    <property type="project" value="TreeGrafter"/>
</dbReference>
<dbReference type="Pfam" id="PF00501">
    <property type="entry name" value="AMP-binding"/>
    <property type="match status" value="1"/>
</dbReference>